<evidence type="ECO:0000313" key="2">
    <source>
        <dbReference type="EMBL" id="MEQ2271571.1"/>
    </source>
</evidence>
<feature type="compositionally biased region" description="Basic and acidic residues" evidence="1">
    <location>
        <begin position="52"/>
        <end position="62"/>
    </location>
</feature>
<feature type="region of interest" description="Disordered" evidence="1">
    <location>
        <begin position="1"/>
        <end position="87"/>
    </location>
</feature>
<organism evidence="2 3">
    <name type="scientific">Xenotaenia resolanae</name>
    <dbReference type="NCBI Taxonomy" id="208358"/>
    <lineage>
        <taxon>Eukaryota</taxon>
        <taxon>Metazoa</taxon>
        <taxon>Chordata</taxon>
        <taxon>Craniata</taxon>
        <taxon>Vertebrata</taxon>
        <taxon>Euteleostomi</taxon>
        <taxon>Actinopterygii</taxon>
        <taxon>Neopterygii</taxon>
        <taxon>Teleostei</taxon>
        <taxon>Neoteleostei</taxon>
        <taxon>Acanthomorphata</taxon>
        <taxon>Ovalentaria</taxon>
        <taxon>Atherinomorphae</taxon>
        <taxon>Cyprinodontiformes</taxon>
        <taxon>Goodeidae</taxon>
        <taxon>Xenotaenia</taxon>
    </lineage>
</organism>
<reference evidence="2 3" key="1">
    <citation type="submission" date="2021-06" db="EMBL/GenBank/DDBJ databases">
        <authorList>
            <person name="Palmer J.M."/>
        </authorList>
    </citation>
    <scope>NUCLEOTIDE SEQUENCE [LARGE SCALE GENOMIC DNA]</scope>
    <source>
        <strain evidence="2 3">XR_2019</strain>
        <tissue evidence="2">Muscle</tissue>
    </source>
</reference>
<dbReference type="Proteomes" id="UP001444071">
    <property type="component" value="Unassembled WGS sequence"/>
</dbReference>
<accession>A0ABV0WPL7</accession>
<comment type="caution">
    <text evidence="2">The sequence shown here is derived from an EMBL/GenBank/DDBJ whole genome shotgun (WGS) entry which is preliminary data.</text>
</comment>
<feature type="non-terminal residue" evidence="2">
    <location>
        <position position="1"/>
    </location>
</feature>
<sequence>AGNEDVDMASQPADEPSTNMELEPEQNDDEHEKPDEDKAMAAGADAEDDNKEMDPGKDEDNKAAQVQPAAEEDNDPTKTSMEGEGKILFCFI</sequence>
<evidence type="ECO:0000256" key="1">
    <source>
        <dbReference type="SAM" id="MobiDB-lite"/>
    </source>
</evidence>
<protein>
    <submittedName>
        <fullName evidence="2">Uncharacterized protein</fullName>
    </submittedName>
</protein>
<name>A0ABV0WPL7_9TELE</name>
<evidence type="ECO:0000313" key="3">
    <source>
        <dbReference type="Proteomes" id="UP001444071"/>
    </source>
</evidence>
<gene>
    <name evidence="2" type="ORF">XENORESO_006191</name>
</gene>
<proteinExistence type="predicted"/>
<feature type="compositionally biased region" description="Basic and acidic residues" evidence="1">
    <location>
        <begin position="30"/>
        <end position="39"/>
    </location>
</feature>
<dbReference type="EMBL" id="JAHRIM010062183">
    <property type="protein sequence ID" value="MEQ2271571.1"/>
    <property type="molecule type" value="Genomic_DNA"/>
</dbReference>
<keyword evidence="3" id="KW-1185">Reference proteome</keyword>